<evidence type="ECO:0000259" key="2">
    <source>
        <dbReference type="Pfam" id="PF09835"/>
    </source>
</evidence>
<proteinExistence type="predicted"/>
<dbReference type="AlphaFoldDB" id="A0A6S6SDE4"/>
<keyword evidence="1" id="KW-1133">Transmembrane helix</keyword>
<dbReference type="PANTHER" id="PTHR40547">
    <property type="entry name" value="SLL0298 PROTEIN"/>
    <property type="match status" value="1"/>
</dbReference>
<dbReference type="PANTHER" id="PTHR40547:SF1">
    <property type="entry name" value="SLL0298 PROTEIN"/>
    <property type="match status" value="1"/>
</dbReference>
<feature type="transmembrane region" description="Helical" evidence="1">
    <location>
        <begin position="133"/>
        <end position="156"/>
    </location>
</feature>
<name>A0A6S6SDE4_9GAMM</name>
<evidence type="ECO:0000256" key="1">
    <source>
        <dbReference type="SAM" id="Phobius"/>
    </source>
</evidence>
<dbReference type="EMBL" id="CACVAY010000015">
    <property type="protein sequence ID" value="CAA6803377.1"/>
    <property type="molecule type" value="Genomic_DNA"/>
</dbReference>
<evidence type="ECO:0000313" key="3">
    <source>
        <dbReference type="EMBL" id="CAA6803377.1"/>
    </source>
</evidence>
<gene>
    <name evidence="3" type="ORF">HELGO_WM11220</name>
</gene>
<keyword evidence="1" id="KW-0472">Membrane</keyword>
<keyword evidence="1" id="KW-0812">Transmembrane</keyword>
<accession>A0A6S6SDE4</accession>
<protein>
    <recommendedName>
        <fullName evidence="2">DUF2062 domain-containing protein</fullName>
    </recommendedName>
</protein>
<organism evidence="3">
    <name type="scientific">uncultured Thiotrichaceae bacterium</name>
    <dbReference type="NCBI Taxonomy" id="298394"/>
    <lineage>
        <taxon>Bacteria</taxon>
        <taxon>Pseudomonadati</taxon>
        <taxon>Pseudomonadota</taxon>
        <taxon>Gammaproteobacteria</taxon>
        <taxon>Thiotrichales</taxon>
        <taxon>Thiotrichaceae</taxon>
        <taxon>environmental samples</taxon>
    </lineage>
</organism>
<feature type="domain" description="DUF2062" evidence="2">
    <location>
        <begin position="25"/>
        <end position="165"/>
    </location>
</feature>
<sequence length="172" mass="19795">MPRKFIKRFVPNAKEFQKRNSLFGFFGDHLHQAGLWHLNRRSVSKAVAIGFFCMWLPIPFQTVFAALLAVVFIANLPISVLLVFITNPLTIPPMFFIAYQTGASLLGMPSEPLTFEFSADWLRETILNSWEPLLLGSLILATISSIVGYILVRILWRLHIIQRWKDRKSHKI</sequence>
<dbReference type="InterPro" id="IPR018639">
    <property type="entry name" value="DUF2062"/>
</dbReference>
<feature type="transmembrane region" description="Helical" evidence="1">
    <location>
        <begin position="64"/>
        <end position="84"/>
    </location>
</feature>
<reference evidence="3" key="1">
    <citation type="submission" date="2020-01" db="EMBL/GenBank/DDBJ databases">
        <authorList>
            <person name="Meier V. D."/>
            <person name="Meier V D."/>
        </authorList>
    </citation>
    <scope>NUCLEOTIDE SEQUENCE</scope>
    <source>
        <strain evidence="3">HLG_WM_MAG_07</strain>
    </source>
</reference>
<dbReference type="Pfam" id="PF09835">
    <property type="entry name" value="DUF2062"/>
    <property type="match status" value="1"/>
</dbReference>